<sequence length="81" mass="9552">MAGQSDYLPPGLPHNRGLWPQEYRDLENLDLRASGLIKNLYARKIQRTAVTDAINAVPENYREHFRARLNYWRERREGKGQ</sequence>
<gene>
    <name evidence="1" type="ORF">I6I38_14840</name>
</gene>
<dbReference type="InterPro" id="IPR036745">
    <property type="entry name" value="PolIII_theta_sf"/>
</dbReference>
<evidence type="ECO:0008006" key="3">
    <source>
        <dbReference type="Google" id="ProtNLM"/>
    </source>
</evidence>
<keyword evidence="2" id="KW-1185">Reference proteome</keyword>
<proteinExistence type="predicted"/>
<name>A0ABX7D1D4_SERLI</name>
<evidence type="ECO:0000313" key="1">
    <source>
        <dbReference type="EMBL" id="QQU53617.1"/>
    </source>
</evidence>
<protein>
    <recommendedName>
        <fullName evidence="3">DNA polymerase III subunit theta</fullName>
    </recommendedName>
</protein>
<dbReference type="Proteomes" id="UP000595237">
    <property type="component" value="Chromosome"/>
</dbReference>
<dbReference type="SUPFAM" id="SSF46575">
    <property type="entry name" value="DNA polymerase III theta subunit-like"/>
    <property type="match status" value="1"/>
</dbReference>
<dbReference type="EMBL" id="CP068148">
    <property type="protein sequence ID" value="QQU53617.1"/>
    <property type="molecule type" value="Genomic_DNA"/>
</dbReference>
<dbReference type="Gene3D" id="1.20.58.250">
    <property type="entry name" value="DNA polymerase III-theta"/>
    <property type="match status" value="1"/>
</dbReference>
<evidence type="ECO:0000313" key="2">
    <source>
        <dbReference type="Proteomes" id="UP000595237"/>
    </source>
</evidence>
<reference evidence="1 2" key="1">
    <citation type="submission" date="2021-01" db="EMBL/GenBank/DDBJ databases">
        <title>FDA dAtabase for Regulatory Grade micrObial Sequences (FDA-ARGOS): Supporting development and validation of Infectious Disease Dx tests.</title>
        <authorList>
            <person name="Blissenbach B."/>
            <person name="Krut O."/>
            <person name="Tallon L."/>
            <person name="Sadzewicz L."/>
            <person name="Zhao X."/>
            <person name="Boylan J."/>
            <person name="Ott S."/>
            <person name="Bowen H."/>
            <person name="Vavikolanu K."/>
            <person name="Mehta A."/>
            <person name="Aluvathingal J."/>
            <person name="Nadendla S."/>
            <person name="Yan Y."/>
            <person name="Sichtig H."/>
        </authorList>
    </citation>
    <scope>NUCLEOTIDE SEQUENCE [LARGE SCALE GENOMIC DNA]</scope>
    <source>
        <strain evidence="1 2">FDAARGOS_1081</strain>
    </source>
</reference>
<organism evidence="1 2">
    <name type="scientific">Serratia liquefaciens</name>
    <dbReference type="NCBI Taxonomy" id="614"/>
    <lineage>
        <taxon>Bacteria</taxon>
        <taxon>Pseudomonadati</taxon>
        <taxon>Pseudomonadota</taxon>
        <taxon>Gammaproteobacteria</taxon>
        <taxon>Enterobacterales</taxon>
        <taxon>Yersiniaceae</taxon>
        <taxon>Serratia</taxon>
    </lineage>
</organism>
<dbReference type="RefSeq" id="WP_201895443.1">
    <property type="nucleotide sequence ID" value="NZ_CP068148.1"/>
</dbReference>
<accession>A0ABX7D1D4</accession>